<sequence length="828" mass="86602">MSMNVAQQPEEPSIDLGGILSALWRAKLWIVPIVLLVAVATFVGVSLMAPRYKAEARLLIESRPLVLRTNDQRTAEQDRALLDQEGVVSQVQLITSRDLARRVIAAEHLLDHPEFASSRGFLGGLVAAIGLTGGRSISPEERALETFLERFTAFQVEKSRVIQVEFWAHDPDVASRVANAITTAYLRLQGESKVKDNAETTRWLEGEIAALRSKVAESEGRVETYRSSSELFLSSTNNTTLFQQQLSELNSQLTAARGVKSDAEAKSAQLRKIVTEGGSLDAASEIVAQPMFQRLRERQIALRSRIAELSAIYLPGHPQIQTLNSQLRDIDGQLRAEARKTLTNLENDVKVADQRIRELRGQLGEFKGQATRANQEDVQLRALERDAKAQRDLLESLLARYREAATRANLGSEPPDARVISQASPPSRPYFPKVVPITSVVTLAVFLLCGTIVILRELLAATAVGGPTLADQPPRGRPAAARAPVTVASPEIPARKHDPVDPAPPARAIATDADAPILGLMRHSAGDPAVPATGAADRPIAAASAEAPALGSDAVPPGVVAAASALIEAAKAIERVEAGKPDPAASIAAAGSEAGAALPLQPVSPAGAVSAQAPAGAVGQAEATDGKPGPSASVGPLEIWRRIDGPGRDARLVAVVAAADNAVAQRAALGLVRTGAAAAIPVCLVVLAGEGFEAEHVLDGRDRPGFADLVAGRCGFGAAIHRDSGSLAHVVPPGAAEAGPLDHDRSLAVVEALQLSYEHVVVVVGSLTSADPVGIALAGIADHVVVATERAEADAPSRMVAAALGHGDPGRVSILATETLAAGAVRAA</sequence>
<keyword evidence="6" id="KW-0175">Coiled coil</keyword>
<dbReference type="InterPro" id="IPR003856">
    <property type="entry name" value="LPS_length_determ_N"/>
</dbReference>
<evidence type="ECO:0000313" key="10">
    <source>
        <dbReference type="EMBL" id="MBT9288366.1"/>
    </source>
</evidence>
<comment type="caution">
    <text evidence="10">The sequence shown here is derived from an EMBL/GenBank/DDBJ whole genome shotgun (WGS) entry which is preliminary data.</text>
</comment>
<dbReference type="Pfam" id="PF02706">
    <property type="entry name" value="Wzz"/>
    <property type="match status" value="1"/>
</dbReference>
<evidence type="ECO:0000256" key="1">
    <source>
        <dbReference type="ARBA" id="ARBA00004651"/>
    </source>
</evidence>
<dbReference type="InterPro" id="IPR050445">
    <property type="entry name" value="Bact_polysacc_biosynth/exp"/>
</dbReference>
<evidence type="ECO:0000256" key="4">
    <source>
        <dbReference type="ARBA" id="ARBA00022989"/>
    </source>
</evidence>
<dbReference type="GO" id="GO:0005886">
    <property type="term" value="C:plasma membrane"/>
    <property type="evidence" value="ECO:0007669"/>
    <property type="project" value="UniProtKB-SubCell"/>
</dbReference>
<evidence type="ECO:0000256" key="7">
    <source>
        <dbReference type="SAM" id="MobiDB-lite"/>
    </source>
</evidence>
<keyword evidence="5 8" id="KW-0472">Membrane</keyword>
<organism evidence="10 11">
    <name type="scientific">Prosthecodimorpha staleyi</name>
    <dbReference type="NCBI Taxonomy" id="2840188"/>
    <lineage>
        <taxon>Bacteria</taxon>
        <taxon>Pseudomonadati</taxon>
        <taxon>Pseudomonadota</taxon>
        <taxon>Alphaproteobacteria</taxon>
        <taxon>Hyphomicrobiales</taxon>
        <taxon>Ancalomicrobiaceae</taxon>
        <taxon>Prosthecodimorpha</taxon>
    </lineage>
</organism>
<feature type="region of interest" description="Disordered" evidence="7">
    <location>
        <begin position="617"/>
        <end position="636"/>
    </location>
</feature>
<evidence type="ECO:0000313" key="11">
    <source>
        <dbReference type="Proteomes" id="UP000766595"/>
    </source>
</evidence>
<accession>A0A947GBS0</accession>
<evidence type="ECO:0000256" key="8">
    <source>
        <dbReference type="SAM" id="Phobius"/>
    </source>
</evidence>
<evidence type="ECO:0000256" key="6">
    <source>
        <dbReference type="SAM" id="Coils"/>
    </source>
</evidence>
<proteinExistence type="predicted"/>
<reference evidence="10 11" key="1">
    <citation type="submission" date="2021-06" db="EMBL/GenBank/DDBJ databases">
        <authorList>
            <person name="Grouzdev D.S."/>
            <person name="Koziaeva V."/>
        </authorList>
    </citation>
    <scope>NUCLEOTIDE SEQUENCE [LARGE SCALE GENOMIC DNA]</scope>
    <source>
        <strain evidence="10 11">22</strain>
    </source>
</reference>
<dbReference type="EMBL" id="JAHHZF010000001">
    <property type="protein sequence ID" value="MBT9288366.1"/>
    <property type="molecule type" value="Genomic_DNA"/>
</dbReference>
<feature type="region of interest" description="Disordered" evidence="7">
    <location>
        <begin position="467"/>
        <end position="503"/>
    </location>
</feature>
<dbReference type="Proteomes" id="UP000766595">
    <property type="component" value="Unassembled WGS sequence"/>
</dbReference>
<dbReference type="AlphaFoldDB" id="A0A947GBS0"/>
<feature type="coiled-coil region" evidence="6">
    <location>
        <begin position="335"/>
        <end position="404"/>
    </location>
</feature>
<keyword evidence="2" id="KW-1003">Cell membrane</keyword>
<name>A0A947GBS0_9HYPH</name>
<dbReference type="PANTHER" id="PTHR32309">
    <property type="entry name" value="TYROSINE-PROTEIN KINASE"/>
    <property type="match status" value="1"/>
</dbReference>
<feature type="transmembrane region" description="Helical" evidence="8">
    <location>
        <begin position="29"/>
        <end position="49"/>
    </location>
</feature>
<keyword evidence="4 8" id="KW-1133">Transmembrane helix</keyword>
<dbReference type="GO" id="GO:0004713">
    <property type="term" value="F:protein tyrosine kinase activity"/>
    <property type="evidence" value="ECO:0007669"/>
    <property type="project" value="TreeGrafter"/>
</dbReference>
<evidence type="ECO:0000259" key="9">
    <source>
        <dbReference type="Pfam" id="PF02706"/>
    </source>
</evidence>
<feature type="domain" description="Polysaccharide chain length determinant N-terminal" evidence="9">
    <location>
        <begin position="13"/>
        <end position="105"/>
    </location>
</feature>
<protein>
    <submittedName>
        <fullName evidence="10">Lipopolysaccharide biosynthesis protein</fullName>
    </submittedName>
</protein>
<evidence type="ECO:0000256" key="2">
    <source>
        <dbReference type="ARBA" id="ARBA00022475"/>
    </source>
</evidence>
<evidence type="ECO:0000256" key="5">
    <source>
        <dbReference type="ARBA" id="ARBA00023136"/>
    </source>
</evidence>
<evidence type="ECO:0000256" key="3">
    <source>
        <dbReference type="ARBA" id="ARBA00022692"/>
    </source>
</evidence>
<keyword evidence="11" id="KW-1185">Reference proteome</keyword>
<comment type="subcellular location">
    <subcellularLocation>
        <location evidence="1">Cell membrane</location>
        <topology evidence="1">Multi-pass membrane protein</topology>
    </subcellularLocation>
</comment>
<gene>
    <name evidence="10" type="ORF">KL771_02820</name>
</gene>
<dbReference type="PANTHER" id="PTHR32309:SF13">
    <property type="entry name" value="FERRIC ENTEROBACTIN TRANSPORT PROTEIN FEPE"/>
    <property type="match status" value="1"/>
</dbReference>
<keyword evidence="3 8" id="KW-0812">Transmembrane</keyword>